<dbReference type="AlphaFoldDB" id="A0A839XRY1"/>
<feature type="compositionally biased region" description="Polar residues" evidence="1">
    <location>
        <begin position="12"/>
        <end position="29"/>
    </location>
</feature>
<feature type="compositionally biased region" description="Basic and acidic residues" evidence="1">
    <location>
        <begin position="62"/>
        <end position="76"/>
    </location>
</feature>
<dbReference type="EMBL" id="JACIBS010000001">
    <property type="protein sequence ID" value="MBB3663383.1"/>
    <property type="molecule type" value="Genomic_DNA"/>
</dbReference>
<keyword evidence="3" id="KW-1185">Reference proteome</keyword>
<organism evidence="2 3">
    <name type="scientific">Prauserella sediminis</name>
    <dbReference type="NCBI Taxonomy" id="577680"/>
    <lineage>
        <taxon>Bacteria</taxon>
        <taxon>Bacillati</taxon>
        <taxon>Actinomycetota</taxon>
        <taxon>Actinomycetes</taxon>
        <taxon>Pseudonocardiales</taxon>
        <taxon>Pseudonocardiaceae</taxon>
        <taxon>Prauserella</taxon>
        <taxon>Prauserella salsuginis group</taxon>
    </lineage>
</organism>
<name>A0A839XRY1_9PSEU</name>
<proteinExistence type="predicted"/>
<sequence length="89" mass="9976">MNHAHGRAESRPTYSESRTSGLAQTSNRYQQHRCRHGTMIAGQAGSRTKAYPSAAWRPHRPSLPDEHGLPSPRQEEHDLDLEFTAQAAE</sequence>
<protein>
    <submittedName>
        <fullName evidence="2">Uncharacterized protein</fullName>
    </submittedName>
</protein>
<feature type="compositionally biased region" description="Basic and acidic residues" evidence="1">
    <location>
        <begin position="1"/>
        <end position="10"/>
    </location>
</feature>
<dbReference type="Proteomes" id="UP000564573">
    <property type="component" value="Unassembled WGS sequence"/>
</dbReference>
<evidence type="ECO:0000313" key="2">
    <source>
        <dbReference type="EMBL" id="MBB3663383.1"/>
    </source>
</evidence>
<feature type="region of interest" description="Disordered" evidence="1">
    <location>
        <begin position="1"/>
        <end position="89"/>
    </location>
</feature>
<reference evidence="2 3" key="1">
    <citation type="submission" date="2020-08" db="EMBL/GenBank/DDBJ databases">
        <title>Sequencing the genomes of 1000 actinobacteria strains.</title>
        <authorList>
            <person name="Klenk H.-P."/>
        </authorList>
    </citation>
    <scope>NUCLEOTIDE SEQUENCE [LARGE SCALE GENOMIC DNA]</scope>
    <source>
        <strain evidence="2 3">DSM 45267</strain>
    </source>
</reference>
<comment type="caution">
    <text evidence="2">The sequence shown here is derived from an EMBL/GenBank/DDBJ whole genome shotgun (WGS) entry which is preliminary data.</text>
</comment>
<evidence type="ECO:0000313" key="3">
    <source>
        <dbReference type="Proteomes" id="UP000564573"/>
    </source>
</evidence>
<evidence type="ECO:0000256" key="1">
    <source>
        <dbReference type="SAM" id="MobiDB-lite"/>
    </source>
</evidence>
<accession>A0A839XRY1</accession>
<gene>
    <name evidence="2" type="ORF">FB384_002287</name>
</gene>